<gene>
    <name evidence="3" type="ORF">UFOPK2579_00514</name>
</gene>
<accession>A0A6J6P946</accession>
<feature type="region of interest" description="Disordered" evidence="1">
    <location>
        <begin position="1"/>
        <end position="127"/>
    </location>
</feature>
<evidence type="ECO:0000259" key="2">
    <source>
        <dbReference type="Pfam" id="PF18970"/>
    </source>
</evidence>
<organism evidence="3">
    <name type="scientific">freshwater metagenome</name>
    <dbReference type="NCBI Taxonomy" id="449393"/>
    <lineage>
        <taxon>unclassified sequences</taxon>
        <taxon>metagenomes</taxon>
        <taxon>ecological metagenomes</taxon>
    </lineage>
</organism>
<feature type="compositionally biased region" description="Basic and acidic residues" evidence="1">
    <location>
        <begin position="107"/>
        <end position="116"/>
    </location>
</feature>
<reference evidence="3" key="1">
    <citation type="submission" date="2020-05" db="EMBL/GenBank/DDBJ databases">
        <authorList>
            <person name="Chiriac C."/>
            <person name="Salcher M."/>
            <person name="Ghai R."/>
            <person name="Kavagutti S V."/>
        </authorList>
    </citation>
    <scope>NUCLEOTIDE SEQUENCE</scope>
</reference>
<feature type="compositionally biased region" description="Acidic residues" evidence="1">
    <location>
        <begin position="97"/>
        <end position="106"/>
    </location>
</feature>
<protein>
    <submittedName>
        <fullName evidence="3">Unannotated protein</fullName>
    </submittedName>
</protein>
<dbReference type="EMBL" id="CAEZXR010000041">
    <property type="protein sequence ID" value="CAB4692804.1"/>
    <property type="molecule type" value="Genomic_DNA"/>
</dbReference>
<sequence length="154" mass="16129">MTADNSDQPIGDQGDQGDAEIYDGYSVDDEDQLTPADTLEGGDVEDELDRGYSPREGYSAAQGFGNTPYEEATGESLDQRLAQEVPEPDPYDVAASEGEDLDDGEVGDVRAGRLVDPDQGQSEDTEATLVGTDVGIDGAAASAEEAAVHIVAEE</sequence>
<dbReference type="Pfam" id="PF18970">
    <property type="entry name" value="DUF5709"/>
    <property type="match status" value="1"/>
</dbReference>
<feature type="domain" description="DUF5709" evidence="2">
    <location>
        <begin position="105"/>
        <end position="153"/>
    </location>
</feature>
<dbReference type="InterPro" id="IPR043763">
    <property type="entry name" value="DUF5709"/>
</dbReference>
<proteinExistence type="predicted"/>
<evidence type="ECO:0000313" key="3">
    <source>
        <dbReference type="EMBL" id="CAB4692804.1"/>
    </source>
</evidence>
<name>A0A6J6P946_9ZZZZ</name>
<dbReference type="AlphaFoldDB" id="A0A6J6P946"/>
<evidence type="ECO:0000256" key="1">
    <source>
        <dbReference type="SAM" id="MobiDB-lite"/>
    </source>
</evidence>
<feature type="compositionally biased region" description="Acidic residues" evidence="1">
    <location>
        <begin position="15"/>
        <end position="32"/>
    </location>
</feature>